<name>A0A1C4E5Y8_9BACI</name>
<accession>A0A1C4E5Y8</accession>
<dbReference type="EMBL" id="FMBE01000013">
    <property type="protein sequence ID" value="SCC39067.1"/>
    <property type="molecule type" value="Genomic_DNA"/>
</dbReference>
<dbReference type="Proteomes" id="UP000196052">
    <property type="component" value="Unassembled WGS sequence"/>
</dbReference>
<dbReference type="RefSeq" id="WP_176551454.1">
    <property type="nucleotide sequence ID" value="NZ_FMBE01000013.1"/>
</dbReference>
<protein>
    <submittedName>
        <fullName evidence="1">Uncharacterized protein</fullName>
    </submittedName>
</protein>
<evidence type="ECO:0000313" key="1">
    <source>
        <dbReference type="EMBL" id="SCC39067.1"/>
    </source>
</evidence>
<reference evidence="2" key="1">
    <citation type="submission" date="2016-08" db="EMBL/GenBank/DDBJ databases">
        <authorList>
            <person name="Loux V."/>
            <person name="Rue O."/>
        </authorList>
    </citation>
    <scope>NUCLEOTIDE SEQUENCE [LARGE SCALE GENOMIC DNA]</scope>
    <source>
        <strain evidence="2">INRA Bc05-F1</strain>
    </source>
</reference>
<evidence type="ECO:0000313" key="2">
    <source>
        <dbReference type="Proteomes" id="UP000196052"/>
    </source>
</evidence>
<gene>
    <name evidence="1" type="ORF">BC05F1_03212</name>
</gene>
<organism evidence="1 2">
    <name type="scientific">Bacillus wiedmannii</name>
    <dbReference type="NCBI Taxonomy" id="1890302"/>
    <lineage>
        <taxon>Bacteria</taxon>
        <taxon>Bacillati</taxon>
        <taxon>Bacillota</taxon>
        <taxon>Bacilli</taxon>
        <taxon>Bacillales</taxon>
        <taxon>Bacillaceae</taxon>
        <taxon>Bacillus</taxon>
        <taxon>Bacillus cereus group</taxon>
    </lineage>
</organism>
<proteinExistence type="predicted"/>
<dbReference type="AlphaFoldDB" id="A0A1C4E5Y8"/>
<sequence>MKVVGNKNVVSADFLDKGDTVEFNCEGKDMTQAIIKCIKEMGEIKVPFLF</sequence>